<proteinExistence type="predicted"/>
<evidence type="ECO:0000313" key="2">
    <source>
        <dbReference type="Proteomes" id="UP000030764"/>
    </source>
</evidence>
<dbReference type="AlphaFoldDB" id="A0A085M8F5"/>
<evidence type="ECO:0000313" key="1">
    <source>
        <dbReference type="EMBL" id="KFD53501.1"/>
    </source>
</evidence>
<sequence length="162" mass="18488">MEELVQSKHLIGQNCFTKSCSAVGYVPFIPAVETLRINKTGSSSIVPPQNTQMITIKSKQPHVSRKDKIFQHRTWEEEDQSTSKTEKDNFVIVNESASYTAHLLYLRTDISTPSYPQHFLDYENDIDLTCLCITPSEISQKCVYNLLTVYHFPICVGKLREA</sequence>
<dbReference type="EMBL" id="KL363216">
    <property type="protein sequence ID" value="KFD53501.1"/>
    <property type="molecule type" value="Genomic_DNA"/>
</dbReference>
<protein>
    <submittedName>
        <fullName evidence="1">Uncharacterized protein</fullName>
    </submittedName>
</protein>
<reference evidence="1 2" key="1">
    <citation type="journal article" date="2014" name="Nat. Genet.">
        <title>Genome and transcriptome of the porcine whipworm Trichuris suis.</title>
        <authorList>
            <person name="Jex A.R."/>
            <person name="Nejsum P."/>
            <person name="Schwarz E.M."/>
            <person name="Hu L."/>
            <person name="Young N.D."/>
            <person name="Hall R.S."/>
            <person name="Korhonen P.K."/>
            <person name="Liao S."/>
            <person name="Thamsborg S."/>
            <person name="Xia J."/>
            <person name="Xu P."/>
            <person name="Wang S."/>
            <person name="Scheerlinck J.P."/>
            <person name="Hofmann A."/>
            <person name="Sternberg P.W."/>
            <person name="Wang J."/>
            <person name="Gasser R.B."/>
        </authorList>
    </citation>
    <scope>NUCLEOTIDE SEQUENCE [LARGE SCALE GENOMIC DNA]</scope>
    <source>
        <strain evidence="1">DCEP-RM93M</strain>
    </source>
</reference>
<dbReference type="Proteomes" id="UP000030764">
    <property type="component" value="Unassembled WGS sequence"/>
</dbReference>
<name>A0A085M8F5_9BILA</name>
<gene>
    <name evidence="1" type="ORF">M513_05607</name>
</gene>
<organism evidence="1 2">
    <name type="scientific">Trichuris suis</name>
    <name type="common">pig whipworm</name>
    <dbReference type="NCBI Taxonomy" id="68888"/>
    <lineage>
        <taxon>Eukaryota</taxon>
        <taxon>Metazoa</taxon>
        <taxon>Ecdysozoa</taxon>
        <taxon>Nematoda</taxon>
        <taxon>Enoplea</taxon>
        <taxon>Dorylaimia</taxon>
        <taxon>Trichinellida</taxon>
        <taxon>Trichuridae</taxon>
        <taxon>Trichuris</taxon>
    </lineage>
</organism>
<keyword evidence="2" id="KW-1185">Reference proteome</keyword>
<accession>A0A085M8F5</accession>